<reference evidence="1" key="2">
    <citation type="submission" date="2025-09" db="UniProtKB">
        <authorList>
            <consortium name="Ensembl"/>
        </authorList>
    </citation>
    <scope>IDENTIFICATION</scope>
</reference>
<dbReference type="AlphaFoldDB" id="A0A673WFC7"/>
<reference evidence="1" key="1">
    <citation type="submission" date="2025-08" db="UniProtKB">
        <authorList>
            <consortium name="Ensembl"/>
        </authorList>
    </citation>
    <scope>IDENTIFICATION</scope>
</reference>
<dbReference type="Proteomes" id="UP000472277">
    <property type="component" value="Chromosome 6"/>
</dbReference>
<evidence type="ECO:0000313" key="2">
    <source>
        <dbReference type="Proteomes" id="UP000472277"/>
    </source>
</evidence>
<organism evidence="1 2">
    <name type="scientific">Salmo trutta</name>
    <name type="common">Brown trout</name>
    <dbReference type="NCBI Taxonomy" id="8032"/>
    <lineage>
        <taxon>Eukaryota</taxon>
        <taxon>Metazoa</taxon>
        <taxon>Chordata</taxon>
        <taxon>Craniata</taxon>
        <taxon>Vertebrata</taxon>
        <taxon>Euteleostomi</taxon>
        <taxon>Actinopterygii</taxon>
        <taxon>Neopterygii</taxon>
        <taxon>Teleostei</taxon>
        <taxon>Protacanthopterygii</taxon>
        <taxon>Salmoniformes</taxon>
        <taxon>Salmonidae</taxon>
        <taxon>Salmoninae</taxon>
        <taxon>Salmo</taxon>
    </lineage>
</organism>
<keyword evidence="2" id="KW-1185">Reference proteome</keyword>
<sequence>IWRWQLSCLPTTASHNQKHPLVLAQEGIATWYSCGPTVYDHAYLGNPLSKYFFNYTKMKSPMSDLTSSRWFYPGSLALMSSMSWSSDIDDKIIRRALEVGLLYL</sequence>
<proteinExistence type="predicted"/>
<protein>
    <submittedName>
        <fullName evidence="1">Uncharacterized protein</fullName>
    </submittedName>
</protein>
<dbReference type="InParanoid" id="A0A673WFC7"/>
<dbReference type="Ensembl" id="ENSSTUT00000008273.1">
    <property type="protein sequence ID" value="ENSSTUP00000007788.1"/>
    <property type="gene ID" value="ENSSTUG00000003801.1"/>
</dbReference>
<name>A0A673WFC7_SALTR</name>
<accession>A0A673WFC7</accession>
<evidence type="ECO:0000313" key="1">
    <source>
        <dbReference type="Ensembl" id="ENSSTUP00000007788.1"/>
    </source>
</evidence>